<dbReference type="InterPro" id="IPR009003">
    <property type="entry name" value="Peptidase_S1_PA"/>
</dbReference>
<dbReference type="SMART" id="SM00020">
    <property type="entry name" value="Tryp_SPc"/>
    <property type="match status" value="1"/>
</dbReference>
<evidence type="ECO:0000313" key="5">
    <source>
        <dbReference type="Proteomes" id="UP000887116"/>
    </source>
</evidence>
<proteinExistence type="inferred from homology"/>
<dbReference type="Pfam" id="PF00089">
    <property type="entry name" value="Trypsin"/>
    <property type="match status" value="1"/>
</dbReference>
<dbReference type="OrthoDB" id="6437225at2759"/>
<keyword evidence="5" id="KW-1185">Reference proteome</keyword>
<dbReference type="PANTHER" id="PTHR24258:SF140">
    <property type="entry name" value="BCDNA.GH08420-RELATED"/>
    <property type="match status" value="1"/>
</dbReference>
<comment type="similarity">
    <text evidence="2">Belongs to the peptidase S1 family. CLIP subfamily.</text>
</comment>
<dbReference type="Gene3D" id="2.40.10.10">
    <property type="entry name" value="Trypsin-like serine proteases"/>
    <property type="match status" value="1"/>
</dbReference>
<dbReference type="InterPro" id="IPR043504">
    <property type="entry name" value="Peptidase_S1_PA_chymotrypsin"/>
</dbReference>
<protein>
    <submittedName>
        <fullName evidence="4">Protein masquerade</fullName>
    </submittedName>
</protein>
<reference evidence="4" key="1">
    <citation type="submission" date="2020-07" db="EMBL/GenBank/DDBJ databases">
        <title>Multicomponent nature underlies the extraordinary mechanical properties of spider dragline silk.</title>
        <authorList>
            <person name="Kono N."/>
            <person name="Nakamura H."/>
            <person name="Mori M."/>
            <person name="Yoshida Y."/>
            <person name="Ohtoshi R."/>
            <person name="Malay A.D."/>
            <person name="Moran D.A.P."/>
            <person name="Tomita M."/>
            <person name="Numata K."/>
            <person name="Arakawa K."/>
        </authorList>
    </citation>
    <scope>NUCLEOTIDE SEQUENCE</scope>
</reference>
<dbReference type="Proteomes" id="UP000887116">
    <property type="component" value="Unassembled WGS sequence"/>
</dbReference>
<comment type="caution">
    <text evidence="4">The sequence shown here is derived from an EMBL/GenBank/DDBJ whole genome shotgun (WGS) entry which is preliminary data.</text>
</comment>
<evidence type="ECO:0000256" key="2">
    <source>
        <dbReference type="ARBA" id="ARBA00024195"/>
    </source>
</evidence>
<dbReference type="GO" id="GO:0006508">
    <property type="term" value="P:proteolysis"/>
    <property type="evidence" value="ECO:0007669"/>
    <property type="project" value="InterPro"/>
</dbReference>
<name>A0A8X6LTL8_TRICU</name>
<dbReference type="EMBL" id="BMAO01008024">
    <property type="protein sequence ID" value="GFR20202.1"/>
    <property type="molecule type" value="Genomic_DNA"/>
</dbReference>
<dbReference type="PANTHER" id="PTHR24258">
    <property type="entry name" value="SERINE PROTEASE-RELATED"/>
    <property type="match status" value="1"/>
</dbReference>
<evidence type="ECO:0000256" key="1">
    <source>
        <dbReference type="ARBA" id="ARBA00023157"/>
    </source>
</evidence>
<dbReference type="PROSITE" id="PS50240">
    <property type="entry name" value="TRYPSIN_DOM"/>
    <property type="match status" value="1"/>
</dbReference>
<dbReference type="FunFam" id="2.40.10.10:FF:000002">
    <property type="entry name" value="Transmembrane protease serine"/>
    <property type="match status" value="1"/>
</dbReference>
<gene>
    <name evidence="4" type="primary">mas</name>
    <name evidence="4" type="ORF">TNCT_418711</name>
</gene>
<sequence>MPQENVKCTVTGYGFIAMDGDMSLKINEAQVPIIDDTDCMANVTEALANPFILPASSFCAGGQGQQDACQGDAGGPLVCEIGGFHELVGLVSWSLGCGREDVPSIYIKVPAFMGWINQIISSSSFLISLS</sequence>
<dbReference type="GO" id="GO:0004252">
    <property type="term" value="F:serine-type endopeptidase activity"/>
    <property type="evidence" value="ECO:0007669"/>
    <property type="project" value="InterPro"/>
</dbReference>
<keyword evidence="1" id="KW-1015">Disulfide bond</keyword>
<dbReference type="InterPro" id="IPR001254">
    <property type="entry name" value="Trypsin_dom"/>
</dbReference>
<evidence type="ECO:0000313" key="4">
    <source>
        <dbReference type="EMBL" id="GFR20202.1"/>
    </source>
</evidence>
<feature type="domain" description="Peptidase S1" evidence="3">
    <location>
        <begin position="1"/>
        <end position="121"/>
    </location>
</feature>
<dbReference type="SUPFAM" id="SSF50494">
    <property type="entry name" value="Trypsin-like serine proteases"/>
    <property type="match status" value="1"/>
</dbReference>
<evidence type="ECO:0000259" key="3">
    <source>
        <dbReference type="PROSITE" id="PS50240"/>
    </source>
</evidence>
<accession>A0A8X6LTL8</accession>
<organism evidence="4 5">
    <name type="scientific">Trichonephila clavata</name>
    <name type="common">Joro spider</name>
    <name type="synonym">Nephila clavata</name>
    <dbReference type="NCBI Taxonomy" id="2740835"/>
    <lineage>
        <taxon>Eukaryota</taxon>
        <taxon>Metazoa</taxon>
        <taxon>Ecdysozoa</taxon>
        <taxon>Arthropoda</taxon>
        <taxon>Chelicerata</taxon>
        <taxon>Arachnida</taxon>
        <taxon>Araneae</taxon>
        <taxon>Araneomorphae</taxon>
        <taxon>Entelegynae</taxon>
        <taxon>Araneoidea</taxon>
        <taxon>Nephilidae</taxon>
        <taxon>Trichonephila</taxon>
    </lineage>
</organism>
<dbReference type="AlphaFoldDB" id="A0A8X6LTL8"/>